<evidence type="ECO:0000313" key="2">
    <source>
        <dbReference type="EMBL" id="GFR16505.1"/>
    </source>
</evidence>
<sequence length="266" mass="30111">MSDFMRNTRCAHSDGMHGWCSGPVKNNLCTNHQYWLQHGQMLQWFFASHRNAEATHVNNFFPSYYVPQEQQVSVPEHRNSPPDLCSNSGRERFASSCKVPHAVKNGYIKRDESESSSSSESSLSEQSSICDSSVGDNDNEYDNDSDSDGELVFDADGIFAMRAAKEDSIKDNGDDSDNDSIELIDAMVDEKFEFVELDSFGKLREVTVTGVKYEPNTKEEFDSAKEWQNHLYGDKAERIICLETPMSNNFDKLCDTYQPTVFPAEL</sequence>
<organism evidence="2 3">
    <name type="scientific">Trichonephila clavata</name>
    <name type="common">Joro spider</name>
    <name type="synonym">Nephila clavata</name>
    <dbReference type="NCBI Taxonomy" id="2740835"/>
    <lineage>
        <taxon>Eukaryota</taxon>
        <taxon>Metazoa</taxon>
        <taxon>Ecdysozoa</taxon>
        <taxon>Arthropoda</taxon>
        <taxon>Chelicerata</taxon>
        <taxon>Arachnida</taxon>
        <taxon>Araneae</taxon>
        <taxon>Araneomorphae</taxon>
        <taxon>Entelegynae</taxon>
        <taxon>Araneoidea</taxon>
        <taxon>Nephilidae</taxon>
        <taxon>Trichonephila</taxon>
    </lineage>
</organism>
<feature type="region of interest" description="Disordered" evidence="1">
    <location>
        <begin position="108"/>
        <end position="148"/>
    </location>
</feature>
<name>A0A8X6H798_TRICU</name>
<reference evidence="2" key="1">
    <citation type="submission" date="2020-07" db="EMBL/GenBank/DDBJ databases">
        <title>Multicomponent nature underlies the extraordinary mechanical properties of spider dragline silk.</title>
        <authorList>
            <person name="Kono N."/>
            <person name="Nakamura H."/>
            <person name="Mori M."/>
            <person name="Yoshida Y."/>
            <person name="Ohtoshi R."/>
            <person name="Malay A.D."/>
            <person name="Moran D.A.P."/>
            <person name="Tomita M."/>
            <person name="Numata K."/>
            <person name="Arakawa K."/>
        </authorList>
    </citation>
    <scope>NUCLEOTIDE SEQUENCE</scope>
</reference>
<evidence type="ECO:0000313" key="3">
    <source>
        <dbReference type="Proteomes" id="UP000887116"/>
    </source>
</evidence>
<keyword evidence="3" id="KW-1185">Reference proteome</keyword>
<dbReference type="EMBL" id="BMAO01017550">
    <property type="protein sequence ID" value="GFR16505.1"/>
    <property type="molecule type" value="Genomic_DNA"/>
</dbReference>
<evidence type="ECO:0000256" key="1">
    <source>
        <dbReference type="SAM" id="MobiDB-lite"/>
    </source>
</evidence>
<comment type="caution">
    <text evidence="2">The sequence shown here is derived from an EMBL/GenBank/DDBJ whole genome shotgun (WGS) entry which is preliminary data.</text>
</comment>
<feature type="compositionally biased region" description="Low complexity" evidence="1">
    <location>
        <begin position="115"/>
        <end position="136"/>
    </location>
</feature>
<protein>
    <submittedName>
        <fullName evidence="2">Uncharacterized protein</fullName>
    </submittedName>
</protein>
<dbReference type="OrthoDB" id="6436513at2759"/>
<dbReference type="Proteomes" id="UP000887116">
    <property type="component" value="Unassembled WGS sequence"/>
</dbReference>
<accession>A0A8X6H798</accession>
<feature type="compositionally biased region" description="Acidic residues" evidence="1">
    <location>
        <begin position="137"/>
        <end position="148"/>
    </location>
</feature>
<dbReference type="AlphaFoldDB" id="A0A8X6H798"/>
<proteinExistence type="predicted"/>
<gene>
    <name evidence="2" type="ORF">TNCT_331901</name>
</gene>